<protein>
    <recommendedName>
        <fullName evidence="4">Lipoprotein</fullName>
    </recommendedName>
</protein>
<evidence type="ECO:0000313" key="2">
    <source>
        <dbReference type="EMBL" id="MDT0677307.1"/>
    </source>
</evidence>
<dbReference type="RefSeq" id="WP_311503650.1">
    <property type="nucleotide sequence ID" value="NZ_JAVRHK010000008.1"/>
</dbReference>
<accession>A0ABU3D6Z5</accession>
<proteinExistence type="predicted"/>
<organism evidence="2 3">
    <name type="scientific">Autumnicola musiva</name>
    <dbReference type="NCBI Taxonomy" id="3075589"/>
    <lineage>
        <taxon>Bacteria</taxon>
        <taxon>Pseudomonadati</taxon>
        <taxon>Bacteroidota</taxon>
        <taxon>Flavobacteriia</taxon>
        <taxon>Flavobacteriales</taxon>
        <taxon>Flavobacteriaceae</taxon>
        <taxon>Autumnicola</taxon>
    </lineage>
</organism>
<evidence type="ECO:0008006" key="4">
    <source>
        <dbReference type="Google" id="ProtNLM"/>
    </source>
</evidence>
<dbReference type="EMBL" id="JAVRHK010000008">
    <property type="protein sequence ID" value="MDT0677307.1"/>
    <property type="molecule type" value="Genomic_DNA"/>
</dbReference>
<evidence type="ECO:0000313" key="3">
    <source>
        <dbReference type="Proteomes" id="UP001262582"/>
    </source>
</evidence>
<gene>
    <name evidence="2" type="ORF">RM539_12035</name>
</gene>
<evidence type="ECO:0000256" key="1">
    <source>
        <dbReference type="SAM" id="SignalP"/>
    </source>
</evidence>
<keyword evidence="3" id="KW-1185">Reference proteome</keyword>
<feature type="chain" id="PRO_5047494425" description="Lipoprotein" evidence="1">
    <location>
        <begin position="22"/>
        <end position="128"/>
    </location>
</feature>
<comment type="caution">
    <text evidence="2">The sequence shown here is derived from an EMBL/GenBank/DDBJ whole genome shotgun (WGS) entry which is preliminary data.</text>
</comment>
<name>A0ABU3D6Z5_9FLAO</name>
<reference evidence="2 3" key="1">
    <citation type="submission" date="2023-09" db="EMBL/GenBank/DDBJ databases">
        <authorList>
            <person name="Rey-Velasco X."/>
        </authorList>
    </citation>
    <scope>NUCLEOTIDE SEQUENCE [LARGE SCALE GENOMIC DNA]</scope>
    <source>
        <strain evidence="2 3">F117</strain>
    </source>
</reference>
<dbReference type="Proteomes" id="UP001262582">
    <property type="component" value="Unassembled WGS sequence"/>
</dbReference>
<keyword evidence="1" id="KW-0732">Signal</keyword>
<feature type="signal peptide" evidence="1">
    <location>
        <begin position="1"/>
        <end position="21"/>
    </location>
</feature>
<sequence length="128" mass="14656">MKVSNMIKIFLLLSISLFVTNCETNTSSPTEQESTCSDGMKEVKRVSEIEGFVAFNTDMNKYMIYSGIDGDYDSQDVGILCNNIPDEFIQDEIEIIFSGTYYTYPNEIEKRIPGQNYFLLEINSIKKK</sequence>